<dbReference type="InterPro" id="IPR023346">
    <property type="entry name" value="Lysozyme-like_dom_sf"/>
</dbReference>
<protein>
    <recommendedName>
        <fullName evidence="1">TtsA-like Glycoside hydrolase family 108 domain-containing protein</fullName>
    </recommendedName>
</protein>
<dbReference type="Proteomes" id="UP000188937">
    <property type="component" value="Chromosome"/>
</dbReference>
<dbReference type="SUPFAM" id="SSF53955">
    <property type="entry name" value="Lysozyme-like"/>
    <property type="match status" value="1"/>
</dbReference>
<accession>A0A1U9KK87</accession>
<keyword evidence="3" id="KW-1185">Reference proteome</keyword>
<dbReference type="AlphaFoldDB" id="A0A1U9KK87"/>
<proteinExistence type="predicted"/>
<feature type="domain" description="TtsA-like Glycoside hydrolase family 108" evidence="1">
    <location>
        <begin position="11"/>
        <end position="108"/>
    </location>
</feature>
<dbReference type="InterPro" id="IPR008565">
    <property type="entry name" value="TtsA-like_GH18_dom"/>
</dbReference>
<dbReference type="Pfam" id="PF05838">
    <property type="entry name" value="Glyco_hydro_108"/>
    <property type="match status" value="1"/>
</dbReference>
<dbReference type="RefSeq" id="WP_077814162.1">
    <property type="nucleotide sequence ID" value="NZ_CP014692.1"/>
</dbReference>
<name>A0A1U9KK87_ACEAC</name>
<gene>
    <name evidence="2" type="ORF">A0U92_00315</name>
</gene>
<dbReference type="Gene3D" id="1.20.141.10">
    <property type="entry name" value="Chitosanase, subunit A, domain 1"/>
    <property type="match status" value="1"/>
</dbReference>
<evidence type="ECO:0000259" key="1">
    <source>
        <dbReference type="Pfam" id="PF05838"/>
    </source>
</evidence>
<reference evidence="2 3" key="1">
    <citation type="submission" date="2016-03" db="EMBL/GenBank/DDBJ databases">
        <title>Acetic acid bacteria sequencing.</title>
        <authorList>
            <person name="Brandt J."/>
            <person name="Jakob F."/>
            <person name="Vogel R.F."/>
        </authorList>
    </citation>
    <scope>NUCLEOTIDE SEQUENCE [LARGE SCALE GENOMIC DNA]</scope>
    <source>
        <strain evidence="2 3">TMW2.1153</strain>
    </source>
</reference>
<dbReference type="EMBL" id="CP014692">
    <property type="protein sequence ID" value="AQS86159.1"/>
    <property type="molecule type" value="Genomic_DNA"/>
</dbReference>
<evidence type="ECO:0000313" key="2">
    <source>
        <dbReference type="EMBL" id="AQS86159.1"/>
    </source>
</evidence>
<dbReference type="KEGG" id="aace:A0U92_00315"/>
<organism evidence="2 3">
    <name type="scientific">Acetobacter aceti</name>
    <dbReference type="NCBI Taxonomy" id="435"/>
    <lineage>
        <taxon>Bacteria</taxon>
        <taxon>Pseudomonadati</taxon>
        <taxon>Pseudomonadota</taxon>
        <taxon>Alphaproteobacteria</taxon>
        <taxon>Acetobacterales</taxon>
        <taxon>Acetobacteraceae</taxon>
        <taxon>Acetobacter</taxon>
        <taxon>Acetobacter subgen. Acetobacter</taxon>
    </lineage>
</organism>
<sequence length="239" mass="26190">MTGQNFDACLDFVRTAEGGYSEDPKDLGNWLPDENGRKGVLIGSHYGVSAAMLASWKKPHPVSPDDMRNLDLDTFDAIARSRFWNPLVCTALPPGLDLMVFDFGWNCGVSASARLLQRMVGVTMDGCIGPQTLAALNQMNASDLLPQIDPENLATLHARLGLPPSSGIGPEVKRALECRQTMALLLVLVLSGMQEREYRVRAGFRRWGRGWLARTKRRTETALALVVAAKGRETASGMY</sequence>
<evidence type="ECO:0000313" key="3">
    <source>
        <dbReference type="Proteomes" id="UP000188937"/>
    </source>
</evidence>
<dbReference type="eggNOG" id="COG3926">
    <property type="taxonomic scope" value="Bacteria"/>
</dbReference>
<dbReference type="OrthoDB" id="9815229at2"/>